<comment type="caution">
    <text evidence="8">The sequence shown here is derived from an EMBL/GenBank/DDBJ whole genome shotgun (WGS) entry which is preliminary data.</text>
</comment>
<sequence length="135" mass="14234">MNNKVAIATLLLRVSLGILFLAHGLMKLFVFTPAGTVGYFASLGIPPIFAWLTMAAEAGGGLLLILGVQVRWVALLQLPVILGALVVHSGNGWVFSSPNGGWEFPALWAVLQLVLALLGDGPYALWPSLGSKKNA</sequence>
<evidence type="ECO:0000256" key="4">
    <source>
        <dbReference type="ARBA" id="ARBA00022692"/>
    </source>
</evidence>
<gene>
    <name evidence="8" type="ORF">GCM10023095_17130</name>
</gene>
<accession>A0ABP8Q8L6</accession>
<dbReference type="PANTHER" id="PTHR33452">
    <property type="entry name" value="OXIDOREDUCTASE CATD-RELATED"/>
    <property type="match status" value="1"/>
</dbReference>
<keyword evidence="6 7" id="KW-0472">Membrane</keyword>
<dbReference type="Proteomes" id="UP001501321">
    <property type="component" value="Unassembled WGS sequence"/>
</dbReference>
<comment type="similarity">
    <text evidence="2">Belongs to the DoxX family.</text>
</comment>
<comment type="subcellular location">
    <subcellularLocation>
        <location evidence="1">Cell membrane</location>
        <topology evidence="1">Multi-pass membrane protein</topology>
    </subcellularLocation>
</comment>
<proteinExistence type="inferred from homology"/>
<dbReference type="EMBL" id="BAABFC010000012">
    <property type="protein sequence ID" value="GAA4498541.1"/>
    <property type="molecule type" value="Genomic_DNA"/>
</dbReference>
<dbReference type="Pfam" id="PF07681">
    <property type="entry name" value="DoxX"/>
    <property type="match status" value="1"/>
</dbReference>
<name>A0ABP8Q8L6_9GAMM</name>
<dbReference type="RefSeq" id="WP_345012059.1">
    <property type="nucleotide sequence ID" value="NZ_BAABFC010000012.1"/>
</dbReference>
<dbReference type="InterPro" id="IPR032808">
    <property type="entry name" value="DoxX"/>
</dbReference>
<evidence type="ECO:0000313" key="8">
    <source>
        <dbReference type="EMBL" id="GAA4498541.1"/>
    </source>
</evidence>
<feature type="transmembrane region" description="Helical" evidence="7">
    <location>
        <begin position="73"/>
        <end position="94"/>
    </location>
</feature>
<dbReference type="PANTHER" id="PTHR33452:SF1">
    <property type="entry name" value="INNER MEMBRANE PROTEIN YPHA-RELATED"/>
    <property type="match status" value="1"/>
</dbReference>
<keyword evidence="5 7" id="KW-1133">Transmembrane helix</keyword>
<evidence type="ECO:0000256" key="5">
    <source>
        <dbReference type="ARBA" id="ARBA00022989"/>
    </source>
</evidence>
<evidence type="ECO:0000256" key="6">
    <source>
        <dbReference type="ARBA" id="ARBA00023136"/>
    </source>
</evidence>
<evidence type="ECO:0000256" key="1">
    <source>
        <dbReference type="ARBA" id="ARBA00004651"/>
    </source>
</evidence>
<keyword evidence="4 7" id="KW-0812">Transmembrane</keyword>
<evidence type="ECO:0000256" key="7">
    <source>
        <dbReference type="SAM" id="Phobius"/>
    </source>
</evidence>
<organism evidence="8 9">
    <name type="scientific">Pseudaeromonas paramecii</name>
    <dbReference type="NCBI Taxonomy" id="2138166"/>
    <lineage>
        <taxon>Bacteria</taxon>
        <taxon>Pseudomonadati</taxon>
        <taxon>Pseudomonadota</taxon>
        <taxon>Gammaproteobacteria</taxon>
        <taxon>Aeromonadales</taxon>
        <taxon>Aeromonadaceae</taxon>
        <taxon>Pseudaeromonas</taxon>
    </lineage>
</organism>
<evidence type="ECO:0000313" key="9">
    <source>
        <dbReference type="Proteomes" id="UP001501321"/>
    </source>
</evidence>
<evidence type="ECO:0000256" key="3">
    <source>
        <dbReference type="ARBA" id="ARBA00022475"/>
    </source>
</evidence>
<feature type="transmembrane region" description="Helical" evidence="7">
    <location>
        <begin position="48"/>
        <end position="66"/>
    </location>
</feature>
<feature type="transmembrane region" description="Helical" evidence="7">
    <location>
        <begin position="106"/>
        <end position="126"/>
    </location>
</feature>
<dbReference type="InterPro" id="IPR051907">
    <property type="entry name" value="DoxX-like_oxidoreductase"/>
</dbReference>
<protein>
    <submittedName>
        <fullName evidence="8">DoxX family protein</fullName>
    </submittedName>
</protein>
<keyword evidence="3" id="KW-1003">Cell membrane</keyword>
<keyword evidence="9" id="KW-1185">Reference proteome</keyword>
<reference evidence="9" key="1">
    <citation type="journal article" date="2019" name="Int. J. Syst. Evol. Microbiol.">
        <title>The Global Catalogue of Microorganisms (GCM) 10K type strain sequencing project: providing services to taxonomists for standard genome sequencing and annotation.</title>
        <authorList>
            <consortium name="The Broad Institute Genomics Platform"/>
            <consortium name="The Broad Institute Genome Sequencing Center for Infectious Disease"/>
            <person name="Wu L."/>
            <person name="Ma J."/>
        </authorList>
    </citation>
    <scope>NUCLEOTIDE SEQUENCE [LARGE SCALE GENOMIC DNA]</scope>
    <source>
        <strain evidence="9">JCM 32226</strain>
    </source>
</reference>
<evidence type="ECO:0000256" key="2">
    <source>
        <dbReference type="ARBA" id="ARBA00006679"/>
    </source>
</evidence>